<sequence length="122" mass="14080">MEALELLKKHDIAITDLRVELLQILSLAKTPLSYDHFDIKANKTSFYRNMELFEKKGIVSKSELNRKSFYELADHAKAHFVCDKCHKISDVQMPKVKGMIKSVLIKGICSDCEKQNKPNLRK</sequence>
<feature type="binding site" evidence="1">
    <location>
        <position position="85"/>
    </location>
    <ligand>
        <name>Zn(2+)</name>
        <dbReference type="ChEBI" id="CHEBI:29105"/>
    </ligand>
</feature>
<evidence type="ECO:0000256" key="1">
    <source>
        <dbReference type="PIRSR" id="PIRSR602481-1"/>
    </source>
</evidence>
<dbReference type="EMBL" id="AACIFC010000053">
    <property type="protein sequence ID" value="EAK6719926.1"/>
    <property type="molecule type" value="Genomic_DNA"/>
</dbReference>
<organism evidence="2">
    <name type="scientific">Campylobacter coli</name>
    <dbReference type="NCBI Taxonomy" id="195"/>
    <lineage>
        <taxon>Bacteria</taxon>
        <taxon>Pseudomonadati</taxon>
        <taxon>Campylobacterota</taxon>
        <taxon>Epsilonproteobacteria</taxon>
        <taxon>Campylobacterales</taxon>
        <taxon>Campylobacteraceae</taxon>
        <taxon>Campylobacter</taxon>
    </lineage>
</organism>
<dbReference type="GO" id="GO:0003700">
    <property type="term" value="F:DNA-binding transcription factor activity"/>
    <property type="evidence" value="ECO:0007669"/>
    <property type="project" value="InterPro"/>
</dbReference>
<proteinExistence type="predicted"/>
<feature type="binding site" evidence="1">
    <location>
        <position position="82"/>
    </location>
    <ligand>
        <name>Zn(2+)</name>
        <dbReference type="ChEBI" id="CHEBI:29105"/>
    </ligand>
</feature>
<gene>
    <name evidence="2" type="ORF">CRL21_06965</name>
</gene>
<dbReference type="GO" id="GO:0008270">
    <property type="term" value="F:zinc ion binding"/>
    <property type="evidence" value="ECO:0007669"/>
    <property type="project" value="TreeGrafter"/>
</dbReference>
<comment type="cofactor">
    <cofactor evidence="1">
        <name>Zn(2+)</name>
        <dbReference type="ChEBI" id="CHEBI:29105"/>
    </cofactor>
    <text evidence="1">Binds 1 zinc ion per subunit.</text>
</comment>
<dbReference type="InterPro" id="IPR036388">
    <property type="entry name" value="WH-like_DNA-bd_sf"/>
</dbReference>
<keyword evidence="1" id="KW-0862">Zinc</keyword>
<dbReference type="SUPFAM" id="SSF46785">
    <property type="entry name" value="Winged helix' DNA-binding domain"/>
    <property type="match status" value="1"/>
</dbReference>
<dbReference type="Pfam" id="PF01475">
    <property type="entry name" value="FUR"/>
    <property type="match status" value="1"/>
</dbReference>
<dbReference type="GO" id="GO:1900376">
    <property type="term" value="P:regulation of secondary metabolite biosynthetic process"/>
    <property type="evidence" value="ECO:0007669"/>
    <property type="project" value="TreeGrafter"/>
</dbReference>
<dbReference type="PANTHER" id="PTHR33202">
    <property type="entry name" value="ZINC UPTAKE REGULATION PROTEIN"/>
    <property type="match status" value="1"/>
</dbReference>
<evidence type="ECO:0000313" key="2">
    <source>
        <dbReference type="EMBL" id="EAK6719926.1"/>
    </source>
</evidence>
<protein>
    <submittedName>
        <fullName evidence="2">Transcriptional repressor</fullName>
    </submittedName>
</protein>
<dbReference type="GO" id="GO:0000976">
    <property type="term" value="F:transcription cis-regulatory region binding"/>
    <property type="evidence" value="ECO:0007669"/>
    <property type="project" value="TreeGrafter"/>
</dbReference>
<reference evidence="2" key="1">
    <citation type="submission" date="2018-05" db="EMBL/GenBank/DDBJ databases">
        <authorList>
            <consortium name="GenomeTrakr network: Whole genome sequencing for foodborne pathogen traceback"/>
        </authorList>
    </citation>
    <scope>NUCLEOTIDE SEQUENCE</scope>
    <source>
        <strain evidence="2">NC_C3488</strain>
    </source>
</reference>
<dbReference type="PANTHER" id="PTHR33202:SF7">
    <property type="entry name" value="FERRIC UPTAKE REGULATION PROTEIN"/>
    <property type="match status" value="1"/>
</dbReference>
<dbReference type="InterPro" id="IPR036390">
    <property type="entry name" value="WH_DNA-bd_sf"/>
</dbReference>
<name>A0A5T1AC21_CAMCO</name>
<dbReference type="GO" id="GO:0045892">
    <property type="term" value="P:negative regulation of DNA-templated transcription"/>
    <property type="evidence" value="ECO:0007669"/>
    <property type="project" value="TreeGrafter"/>
</dbReference>
<dbReference type="AlphaFoldDB" id="A0A5T1AC21"/>
<keyword evidence="1" id="KW-0479">Metal-binding</keyword>
<dbReference type="InterPro" id="IPR002481">
    <property type="entry name" value="FUR"/>
</dbReference>
<comment type="caution">
    <text evidence="2">The sequence shown here is derived from an EMBL/GenBank/DDBJ whole genome shotgun (WGS) entry which is preliminary data.</text>
</comment>
<accession>A0A5T1AC21</accession>
<dbReference type="Gene3D" id="1.10.10.10">
    <property type="entry name" value="Winged helix-like DNA-binding domain superfamily/Winged helix DNA-binding domain"/>
    <property type="match status" value="1"/>
</dbReference>